<dbReference type="PANTHER" id="PTHR21346">
    <property type="entry name" value="FUN14 DOMAIN CONTAINING"/>
    <property type="match status" value="1"/>
</dbReference>
<dbReference type="AlphaFoldDB" id="A0AAN9G1A2"/>
<evidence type="ECO:0000256" key="4">
    <source>
        <dbReference type="ARBA" id="ARBA00022989"/>
    </source>
</evidence>
<evidence type="ECO:0000256" key="6">
    <source>
        <dbReference type="SAM" id="Phobius"/>
    </source>
</evidence>
<dbReference type="PANTHER" id="PTHR21346:SF0">
    <property type="entry name" value="RE45833P"/>
    <property type="match status" value="1"/>
</dbReference>
<keyword evidence="3 6" id="KW-0812">Transmembrane</keyword>
<dbReference type="InterPro" id="IPR007014">
    <property type="entry name" value="FUN14"/>
</dbReference>
<comment type="caution">
    <text evidence="7">The sequence shown here is derived from an EMBL/GenBank/DDBJ whole genome shotgun (WGS) entry which is preliminary data.</text>
</comment>
<name>A0AAN9G1A2_9CAEN</name>
<protein>
    <recommendedName>
        <fullName evidence="9">FUN14 domain-containing protein 1</fullName>
    </recommendedName>
</protein>
<sequence length="148" mass="16529">MDILPENDEEYEVLDAININENWFQSVFRRAMGDVSQQSAMKQLGVGSVTGVVAGWLAVKVGKVAAATLGTTVLLVQVAQHQGYISINWDQVRSHLRQAEVKVHRTASRNYPGFFNNVKQFMQENMFVAVGFGGGFLVVFSLWEFQCI</sequence>
<dbReference type="GO" id="GO:0005741">
    <property type="term" value="C:mitochondrial outer membrane"/>
    <property type="evidence" value="ECO:0007669"/>
    <property type="project" value="UniProtKB-SubCell"/>
</dbReference>
<evidence type="ECO:0008006" key="9">
    <source>
        <dbReference type="Google" id="ProtNLM"/>
    </source>
</evidence>
<accession>A0AAN9G1A2</accession>
<keyword evidence="5 6" id="KW-0472">Membrane</keyword>
<evidence type="ECO:0000256" key="1">
    <source>
        <dbReference type="ARBA" id="ARBA00004374"/>
    </source>
</evidence>
<evidence type="ECO:0000256" key="2">
    <source>
        <dbReference type="ARBA" id="ARBA00009160"/>
    </source>
</evidence>
<evidence type="ECO:0000256" key="5">
    <source>
        <dbReference type="ARBA" id="ARBA00023136"/>
    </source>
</evidence>
<comment type="similarity">
    <text evidence="2">Belongs to the FUN14 family.</text>
</comment>
<reference evidence="7 8" key="1">
    <citation type="submission" date="2024-02" db="EMBL/GenBank/DDBJ databases">
        <title>Chromosome-scale genome assembly of the rough periwinkle Littorina saxatilis.</title>
        <authorList>
            <person name="De Jode A."/>
            <person name="Faria R."/>
            <person name="Formenti G."/>
            <person name="Sims Y."/>
            <person name="Smith T.P."/>
            <person name="Tracey A."/>
            <person name="Wood J.M.D."/>
            <person name="Zagrodzka Z.B."/>
            <person name="Johannesson K."/>
            <person name="Butlin R.K."/>
            <person name="Leder E.H."/>
        </authorList>
    </citation>
    <scope>NUCLEOTIDE SEQUENCE [LARGE SCALE GENOMIC DNA]</scope>
    <source>
        <strain evidence="7">Snail1</strain>
        <tissue evidence="7">Muscle</tissue>
    </source>
</reference>
<feature type="transmembrane region" description="Helical" evidence="6">
    <location>
        <begin position="126"/>
        <end position="143"/>
    </location>
</feature>
<proteinExistence type="inferred from homology"/>
<gene>
    <name evidence="7" type="ORF">V1264_010135</name>
</gene>
<dbReference type="GO" id="GO:0000422">
    <property type="term" value="P:autophagy of mitochondrion"/>
    <property type="evidence" value="ECO:0007669"/>
    <property type="project" value="TreeGrafter"/>
</dbReference>
<keyword evidence="4 6" id="KW-1133">Transmembrane helix</keyword>
<keyword evidence="8" id="KW-1185">Reference proteome</keyword>
<dbReference type="EMBL" id="JBAMIC010000024">
    <property type="protein sequence ID" value="KAK7090320.1"/>
    <property type="molecule type" value="Genomic_DNA"/>
</dbReference>
<evidence type="ECO:0000313" key="7">
    <source>
        <dbReference type="EMBL" id="KAK7090320.1"/>
    </source>
</evidence>
<evidence type="ECO:0000256" key="3">
    <source>
        <dbReference type="ARBA" id="ARBA00022692"/>
    </source>
</evidence>
<evidence type="ECO:0000313" key="8">
    <source>
        <dbReference type="Proteomes" id="UP001374579"/>
    </source>
</evidence>
<dbReference type="Pfam" id="PF04930">
    <property type="entry name" value="FUN14"/>
    <property type="match status" value="1"/>
</dbReference>
<organism evidence="7 8">
    <name type="scientific">Littorina saxatilis</name>
    <dbReference type="NCBI Taxonomy" id="31220"/>
    <lineage>
        <taxon>Eukaryota</taxon>
        <taxon>Metazoa</taxon>
        <taxon>Spiralia</taxon>
        <taxon>Lophotrochozoa</taxon>
        <taxon>Mollusca</taxon>
        <taxon>Gastropoda</taxon>
        <taxon>Caenogastropoda</taxon>
        <taxon>Littorinimorpha</taxon>
        <taxon>Littorinoidea</taxon>
        <taxon>Littorinidae</taxon>
        <taxon>Littorina</taxon>
    </lineage>
</organism>
<dbReference type="Proteomes" id="UP001374579">
    <property type="component" value="Unassembled WGS sequence"/>
</dbReference>
<comment type="subcellular location">
    <subcellularLocation>
        <location evidence="1">Mitochondrion outer membrane</location>
        <topology evidence="1">Multi-pass membrane protein</topology>
    </subcellularLocation>
</comment>